<protein>
    <recommendedName>
        <fullName evidence="4">Auto-transporter adhesin head GIN domain-containing protein</fullName>
    </recommendedName>
</protein>
<evidence type="ECO:0000313" key="2">
    <source>
        <dbReference type="EMBL" id="OUI78165.1"/>
    </source>
</evidence>
<gene>
    <name evidence="2" type="ORF">HK18_08930</name>
</gene>
<proteinExistence type="predicted"/>
<keyword evidence="3" id="KW-1185">Reference proteome</keyword>
<evidence type="ECO:0000313" key="3">
    <source>
        <dbReference type="Proteomes" id="UP000194946"/>
    </source>
</evidence>
<evidence type="ECO:0008006" key="4">
    <source>
        <dbReference type="Google" id="ProtNLM"/>
    </source>
</evidence>
<organism evidence="2 3">
    <name type="scientific">Commensalibacter intestini</name>
    <dbReference type="NCBI Taxonomy" id="479936"/>
    <lineage>
        <taxon>Bacteria</taxon>
        <taxon>Pseudomonadati</taxon>
        <taxon>Pseudomonadota</taxon>
        <taxon>Alphaproteobacteria</taxon>
        <taxon>Acetobacterales</taxon>
        <taxon>Acetobacteraceae</taxon>
    </lineage>
</organism>
<accession>A0A251ZU35</accession>
<reference evidence="3" key="1">
    <citation type="submission" date="2014-06" db="EMBL/GenBank/DDBJ databases">
        <authorList>
            <person name="Winans N.J."/>
            <person name="Newell P.D."/>
            <person name="Douglas A.E."/>
        </authorList>
    </citation>
    <scope>NUCLEOTIDE SEQUENCE [LARGE SCALE GENOMIC DNA]</scope>
    <source>
        <strain evidence="3">DmL_052</strain>
    </source>
</reference>
<feature type="signal peptide" evidence="1">
    <location>
        <begin position="1"/>
        <end position="26"/>
    </location>
</feature>
<name>A0A251ZU35_9PROT</name>
<dbReference type="RefSeq" id="WP_008853371.1">
    <property type="nucleotide sequence ID" value="NZ_JOPB01000007.1"/>
</dbReference>
<feature type="chain" id="PRO_5011488483" description="Auto-transporter adhesin head GIN domain-containing protein" evidence="1">
    <location>
        <begin position="27"/>
        <end position="316"/>
    </location>
</feature>
<evidence type="ECO:0000256" key="1">
    <source>
        <dbReference type="SAM" id="SignalP"/>
    </source>
</evidence>
<dbReference type="EMBL" id="JOPB01000007">
    <property type="protein sequence ID" value="OUI78165.1"/>
    <property type="molecule type" value="Genomic_DNA"/>
</dbReference>
<dbReference type="Proteomes" id="UP000194946">
    <property type="component" value="Unassembled WGS sequence"/>
</dbReference>
<dbReference type="AlphaFoldDB" id="A0A251ZU35"/>
<keyword evidence="1" id="KW-0732">Signal</keyword>
<comment type="caution">
    <text evidence="2">The sequence shown here is derived from an EMBL/GenBank/DDBJ whole genome shotgun (WGS) entry which is preliminary data.</text>
</comment>
<sequence>MYKKTTLFTLFGLSVIISTTPYTAHASQLWQSYCSTVTTGSSKISNNNTSATNYTVQAVDNPAIKMTAQQLTASKTNNTLSSDQLKRVSNITSTGILNLVLNHQMKQCNKSYYTDSLTPLVNSLQQGNNVNFTWNNVHIQNGKASYKAKLLTMQLSGQGSNIHIIIRFSGLSTTAQQKTPTALIPEQGVIDVTTTPQVYPLILAATSGNTDTTSSNTTLPIKINTLNIKNAHTTISANGNVTINNKASLTSANGLLQITNMQTLIDAASATHNSKLKTGLILARFAGRSVGTDKLEWDIQWQGNLFKVNSVPIPVW</sequence>